<feature type="transmembrane region" description="Helical" evidence="1">
    <location>
        <begin position="333"/>
        <end position="351"/>
    </location>
</feature>
<dbReference type="STRING" id="111015.AXF14_05970"/>
<organism evidence="3 4">
    <name type="scientific">Actinomyces radicidentis</name>
    <dbReference type="NCBI Taxonomy" id="111015"/>
    <lineage>
        <taxon>Bacteria</taxon>
        <taxon>Bacillati</taxon>
        <taxon>Actinomycetota</taxon>
        <taxon>Actinomycetes</taxon>
        <taxon>Actinomycetales</taxon>
        <taxon>Actinomycetaceae</taxon>
        <taxon>Actinomyces</taxon>
    </lineage>
</organism>
<name>A0A109W2J3_ACTRD</name>
<gene>
    <name evidence="3" type="ORF">AXF14_05970</name>
</gene>
<feature type="transmembrane region" description="Helical" evidence="1">
    <location>
        <begin position="67"/>
        <end position="86"/>
    </location>
</feature>
<dbReference type="OrthoDB" id="4623238at2"/>
<feature type="domain" description="VWFA" evidence="2">
    <location>
        <begin position="103"/>
        <end position="311"/>
    </location>
</feature>
<dbReference type="Gene3D" id="3.40.50.410">
    <property type="entry name" value="von Willebrand factor, type A domain"/>
    <property type="match status" value="1"/>
</dbReference>
<evidence type="ECO:0000313" key="4">
    <source>
        <dbReference type="Proteomes" id="UP000065220"/>
    </source>
</evidence>
<protein>
    <recommendedName>
        <fullName evidence="2">VWFA domain-containing protein</fullName>
    </recommendedName>
</protein>
<sequence length="354" mass="38280">MVMPWLFALLLILVAVAVGLALAGRIGYAPLRRRSRAADDGPRRVANSSSLLSSPLVRARIRRRRRLHAALGALLVVAVVAASALAGRPVDRHVRNEALASRDIVLCLDVSTSMLTTDAKILDTFSEMLDSFDGERVALVAWNTTAQTMVPLTDDYDLLRSQLTKIADVLDFEPYYGNPKLEPYYKTFSGVFDTDLEASSLVGDGLASCTGAFGDPVKDRSRSVLLATDNQVLDPDGQQIYSLSEAADLATARGVRMFSLYGADPSLQDPGTTQTDLDRARDELKEVTTSHDGRFYQVDDADAAGAIVEELESDQVAELTDDTQVRVSDTPRLAAGVLAVALLLLLGLGAWRRA</sequence>
<keyword evidence="4" id="KW-1185">Reference proteome</keyword>
<dbReference type="PROSITE" id="PS50234">
    <property type="entry name" value="VWFA"/>
    <property type="match status" value="1"/>
</dbReference>
<evidence type="ECO:0000259" key="2">
    <source>
        <dbReference type="PROSITE" id="PS50234"/>
    </source>
</evidence>
<dbReference type="AlphaFoldDB" id="A0A109W2J3"/>
<dbReference type="RefSeq" id="WP_067941654.1">
    <property type="nucleotide sequence ID" value="NZ_CP014228.1"/>
</dbReference>
<evidence type="ECO:0000256" key="1">
    <source>
        <dbReference type="SAM" id="Phobius"/>
    </source>
</evidence>
<reference evidence="4" key="1">
    <citation type="submission" date="2016-02" db="EMBL/GenBank/DDBJ databases">
        <authorList>
            <person name="Holder M.E."/>
            <person name="Ajami N.J."/>
            <person name="Petrosino J.F."/>
        </authorList>
    </citation>
    <scope>NUCLEOTIDE SEQUENCE [LARGE SCALE GENOMIC DNA]</scope>
    <source>
        <strain evidence="4">CCUG 36733</strain>
    </source>
</reference>
<evidence type="ECO:0000313" key="3">
    <source>
        <dbReference type="EMBL" id="AMD87215.1"/>
    </source>
</evidence>
<dbReference type="Proteomes" id="UP000065220">
    <property type="component" value="Chromosome"/>
</dbReference>
<keyword evidence="1" id="KW-0812">Transmembrane</keyword>
<dbReference type="Pfam" id="PF13519">
    <property type="entry name" value="VWA_2"/>
    <property type="match status" value="1"/>
</dbReference>
<accession>A0A109W2J3</accession>
<keyword evidence="1" id="KW-1133">Transmembrane helix</keyword>
<proteinExistence type="predicted"/>
<keyword evidence="1" id="KW-0472">Membrane</keyword>
<dbReference type="InterPro" id="IPR036465">
    <property type="entry name" value="vWFA_dom_sf"/>
</dbReference>
<dbReference type="KEGG" id="ard:AXF14_05970"/>
<dbReference type="EMBL" id="CP014228">
    <property type="protein sequence ID" value="AMD87215.1"/>
    <property type="molecule type" value="Genomic_DNA"/>
</dbReference>
<dbReference type="SUPFAM" id="SSF53300">
    <property type="entry name" value="vWA-like"/>
    <property type="match status" value="1"/>
</dbReference>
<dbReference type="InterPro" id="IPR002035">
    <property type="entry name" value="VWF_A"/>
</dbReference>
<feature type="transmembrane region" description="Helical" evidence="1">
    <location>
        <begin position="6"/>
        <end position="28"/>
    </location>
</feature>